<dbReference type="FunFam" id="3.90.1150.10:FF:000008">
    <property type="entry name" value="Cystathionine gamma-synthase"/>
    <property type="match status" value="1"/>
</dbReference>
<dbReference type="PROSITE" id="PS00868">
    <property type="entry name" value="CYS_MET_METAB_PP"/>
    <property type="match status" value="1"/>
</dbReference>
<dbReference type="GO" id="GO:0003962">
    <property type="term" value="F:cystathionine gamma-synthase activity"/>
    <property type="evidence" value="ECO:0007669"/>
    <property type="project" value="TreeGrafter"/>
</dbReference>
<comment type="cofactor">
    <cofactor evidence="1 5">
        <name>pyridoxal 5'-phosphate</name>
        <dbReference type="ChEBI" id="CHEBI:597326"/>
    </cofactor>
</comment>
<reference evidence="6 7" key="1">
    <citation type="submission" date="2016-11" db="EMBL/GenBank/DDBJ databases">
        <authorList>
            <person name="Jaros S."/>
            <person name="Januszkiewicz K."/>
            <person name="Wedrychowicz H."/>
        </authorList>
    </citation>
    <scope>NUCLEOTIDE SEQUENCE [LARGE SCALE GENOMIC DNA]</scope>
    <source>
        <strain evidence="6 7">DSM 10502</strain>
    </source>
</reference>
<dbReference type="GO" id="GO:0019346">
    <property type="term" value="P:transsulfuration"/>
    <property type="evidence" value="ECO:0007669"/>
    <property type="project" value="InterPro"/>
</dbReference>
<dbReference type="Gene3D" id="3.40.640.10">
    <property type="entry name" value="Type I PLP-dependent aspartate aminotransferase-like (Major domain)"/>
    <property type="match status" value="1"/>
</dbReference>
<keyword evidence="7" id="KW-1185">Reference proteome</keyword>
<evidence type="ECO:0000256" key="3">
    <source>
        <dbReference type="ARBA" id="ARBA00022898"/>
    </source>
</evidence>
<protein>
    <submittedName>
        <fullName evidence="6">Cystathionine beta-lyase</fullName>
    </submittedName>
</protein>
<name>A0A1M4SGN1_9FIRM</name>
<dbReference type="PIRSF" id="PIRSF001434">
    <property type="entry name" value="CGS"/>
    <property type="match status" value="1"/>
</dbReference>
<dbReference type="CDD" id="cd00614">
    <property type="entry name" value="CGS_like"/>
    <property type="match status" value="1"/>
</dbReference>
<dbReference type="InterPro" id="IPR015421">
    <property type="entry name" value="PyrdxlP-dep_Trfase_major"/>
</dbReference>
<keyword evidence="3 4" id="KW-0663">Pyridoxal phosphate</keyword>
<evidence type="ECO:0000256" key="2">
    <source>
        <dbReference type="ARBA" id="ARBA00009077"/>
    </source>
</evidence>
<dbReference type="FunFam" id="3.40.640.10:FF:000009">
    <property type="entry name" value="Cystathionine gamma-synthase homolog"/>
    <property type="match status" value="1"/>
</dbReference>
<dbReference type="EMBL" id="FQUG01000002">
    <property type="protein sequence ID" value="SHE31349.1"/>
    <property type="molecule type" value="Genomic_DNA"/>
</dbReference>
<comment type="similarity">
    <text evidence="2 5">Belongs to the trans-sulfuration enzymes family.</text>
</comment>
<evidence type="ECO:0000256" key="5">
    <source>
        <dbReference type="RuleBase" id="RU362118"/>
    </source>
</evidence>
<dbReference type="SUPFAM" id="SSF53383">
    <property type="entry name" value="PLP-dependent transferases"/>
    <property type="match status" value="1"/>
</dbReference>
<dbReference type="InterPro" id="IPR015422">
    <property type="entry name" value="PyrdxlP-dep_Trfase_small"/>
</dbReference>
<dbReference type="GO" id="GO:0019343">
    <property type="term" value="P:cysteine biosynthetic process via cystathionine"/>
    <property type="evidence" value="ECO:0007669"/>
    <property type="project" value="TreeGrafter"/>
</dbReference>
<dbReference type="RefSeq" id="WP_072934257.1">
    <property type="nucleotide sequence ID" value="NZ_FQUG01000002.1"/>
</dbReference>
<sequence length="384" mass="41560">MGSYEKIESALIHAGYENDKQTGAVNVPIYQTSTYQQDGIGEMRGGWEYSRTGNPTRQALEKLIAELEKGTAGFAFGSGMAALTAVLSLFKTGDKILLSSNVYGGTFRVLDKVFNHFGITYSLEDMTDVEAFEKKLTPDVKAVLIESPANPLLTITDLAAVAAAAKRHGALTIVDNTFMSPYLQRPLELGADIVVHSATKYLGGHSDVVAGLAVVKDAKLAEQIAFIQNSTGGVLGPFDSFLLIRGIKTLAVRLDRHTENAQAIAEWLAENPEVSRVYYPGLTTHPGYDINARQAKNGGAMISFELTEKHDIRKFYKSLKLIALAESLGGVESLVCHPATMTHAAIPKETREKVGITDNLIRFSVGIEAKEDLIADLTQAIQNS</sequence>
<proteinExistence type="inferred from homology"/>
<dbReference type="AlphaFoldDB" id="A0A1M4SGN1"/>
<dbReference type="GO" id="GO:0004123">
    <property type="term" value="F:cystathionine gamma-lyase activity"/>
    <property type="evidence" value="ECO:0007669"/>
    <property type="project" value="TreeGrafter"/>
</dbReference>
<dbReference type="InterPro" id="IPR015424">
    <property type="entry name" value="PyrdxlP-dep_Trfase"/>
</dbReference>
<dbReference type="Pfam" id="PF01053">
    <property type="entry name" value="Cys_Met_Meta_PP"/>
    <property type="match status" value="1"/>
</dbReference>
<dbReference type="PANTHER" id="PTHR11808:SF15">
    <property type="entry name" value="CYSTATHIONINE GAMMA-LYASE"/>
    <property type="match status" value="1"/>
</dbReference>
<dbReference type="GO" id="GO:0005737">
    <property type="term" value="C:cytoplasm"/>
    <property type="evidence" value="ECO:0007669"/>
    <property type="project" value="TreeGrafter"/>
</dbReference>
<dbReference type="OrthoDB" id="9780685at2"/>
<dbReference type="GO" id="GO:0030170">
    <property type="term" value="F:pyridoxal phosphate binding"/>
    <property type="evidence" value="ECO:0007669"/>
    <property type="project" value="InterPro"/>
</dbReference>
<evidence type="ECO:0000256" key="4">
    <source>
        <dbReference type="PIRSR" id="PIRSR001434-2"/>
    </source>
</evidence>
<dbReference type="InterPro" id="IPR000277">
    <property type="entry name" value="Cys/Met-Metab_PyrdxlP-dep_enz"/>
</dbReference>
<evidence type="ECO:0000313" key="7">
    <source>
        <dbReference type="Proteomes" id="UP000184404"/>
    </source>
</evidence>
<keyword evidence="6" id="KW-0456">Lyase</keyword>
<organism evidence="6 7">
    <name type="scientific">Schwartzia succinivorans DSM 10502</name>
    <dbReference type="NCBI Taxonomy" id="1123243"/>
    <lineage>
        <taxon>Bacteria</taxon>
        <taxon>Bacillati</taxon>
        <taxon>Bacillota</taxon>
        <taxon>Negativicutes</taxon>
        <taxon>Selenomonadales</taxon>
        <taxon>Selenomonadaceae</taxon>
        <taxon>Schwartzia</taxon>
    </lineage>
</organism>
<dbReference type="Proteomes" id="UP000184404">
    <property type="component" value="Unassembled WGS sequence"/>
</dbReference>
<accession>A0A1M4SGN1</accession>
<evidence type="ECO:0000313" key="6">
    <source>
        <dbReference type="EMBL" id="SHE31349.1"/>
    </source>
</evidence>
<feature type="modified residue" description="N6-(pyridoxal phosphate)lysine" evidence="4">
    <location>
        <position position="200"/>
    </location>
</feature>
<dbReference type="Gene3D" id="3.90.1150.10">
    <property type="entry name" value="Aspartate Aminotransferase, domain 1"/>
    <property type="match status" value="1"/>
</dbReference>
<evidence type="ECO:0000256" key="1">
    <source>
        <dbReference type="ARBA" id="ARBA00001933"/>
    </source>
</evidence>
<dbReference type="InterPro" id="IPR054542">
    <property type="entry name" value="Cys_met_metab_PP"/>
</dbReference>
<gene>
    <name evidence="6" type="ORF">SAMN02745190_00129</name>
</gene>
<dbReference type="PANTHER" id="PTHR11808">
    <property type="entry name" value="TRANS-SULFURATION ENZYME FAMILY MEMBER"/>
    <property type="match status" value="1"/>
</dbReference>
<dbReference type="STRING" id="1123243.SAMN02745190_00129"/>